<accession>A0A0L0F2H9</accession>
<sequence>DLDKPPSASLAKQDVFFVALADPQFGLMNQDKHWKEEQERSERAVVLINRHV</sequence>
<dbReference type="AlphaFoldDB" id="A0A0L0F2H9"/>
<protein>
    <submittedName>
        <fullName evidence="1">Uncharacterized protein</fullName>
    </submittedName>
</protein>
<dbReference type="GeneID" id="25917595"/>
<organism evidence="1 2">
    <name type="scientific">Sphaeroforma arctica JP610</name>
    <dbReference type="NCBI Taxonomy" id="667725"/>
    <lineage>
        <taxon>Eukaryota</taxon>
        <taxon>Ichthyosporea</taxon>
        <taxon>Ichthyophonida</taxon>
        <taxon>Sphaeroforma</taxon>
    </lineage>
</organism>
<proteinExistence type="predicted"/>
<evidence type="ECO:0000313" key="2">
    <source>
        <dbReference type="Proteomes" id="UP000054560"/>
    </source>
</evidence>
<dbReference type="RefSeq" id="XP_014144285.1">
    <property type="nucleotide sequence ID" value="XM_014288810.1"/>
</dbReference>
<dbReference type="Proteomes" id="UP000054560">
    <property type="component" value="Unassembled WGS sequence"/>
</dbReference>
<reference evidence="1 2" key="1">
    <citation type="submission" date="2011-02" db="EMBL/GenBank/DDBJ databases">
        <title>The Genome Sequence of Sphaeroforma arctica JP610.</title>
        <authorList>
            <consortium name="The Broad Institute Genome Sequencing Platform"/>
            <person name="Russ C."/>
            <person name="Cuomo C."/>
            <person name="Young S.K."/>
            <person name="Zeng Q."/>
            <person name="Gargeya S."/>
            <person name="Alvarado L."/>
            <person name="Berlin A."/>
            <person name="Chapman S.B."/>
            <person name="Chen Z."/>
            <person name="Freedman E."/>
            <person name="Gellesch M."/>
            <person name="Goldberg J."/>
            <person name="Griggs A."/>
            <person name="Gujja S."/>
            <person name="Heilman E."/>
            <person name="Heiman D."/>
            <person name="Howarth C."/>
            <person name="Mehta T."/>
            <person name="Neiman D."/>
            <person name="Pearson M."/>
            <person name="Roberts A."/>
            <person name="Saif S."/>
            <person name="Shea T."/>
            <person name="Shenoy N."/>
            <person name="Sisk P."/>
            <person name="Stolte C."/>
            <person name="Sykes S."/>
            <person name="White J."/>
            <person name="Yandava C."/>
            <person name="Burger G."/>
            <person name="Gray M.W."/>
            <person name="Holland P.W.H."/>
            <person name="King N."/>
            <person name="Lang F.B.F."/>
            <person name="Roger A.J."/>
            <person name="Ruiz-Trillo I."/>
            <person name="Haas B."/>
            <person name="Nusbaum C."/>
            <person name="Birren B."/>
        </authorList>
    </citation>
    <scope>NUCLEOTIDE SEQUENCE [LARGE SCALE GENOMIC DNA]</scope>
    <source>
        <strain evidence="1 2">JP610</strain>
    </source>
</reference>
<evidence type="ECO:0000313" key="1">
    <source>
        <dbReference type="EMBL" id="KNC70383.1"/>
    </source>
</evidence>
<dbReference type="EMBL" id="KQ251321">
    <property type="protein sequence ID" value="KNC70383.1"/>
    <property type="molecule type" value="Genomic_DNA"/>
</dbReference>
<name>A0A0L0F2H9_9EUKA</name>
<keyword evidence="2" id="KW-1185">Reference proteome</keyword>
<gene>
    <name evidence="1" type="ORF">SARC_17091</name>
</gene>
<feature type="non-terminal residue" evidence="1">
    <location>
        <position position="1"/>
    </location>
</feature>